<accession>A0ABT5GI09</accession>
<comment type="similarity">
    <text evidence="2 6">Belongs to the ABC-3 integral membrane protein family.</text>
</comment>
<feature type="transmembrane region" description="Helical" evidence="8">
    <location>
        <begin position="247"/>
        <end position="270"/>
    </location>
</feature>
<dbReference type="Gene3D" id="1.10.3470.10">
    <property type="entry name" value="ABC transporter involved in vitamin B12 uptake, BtuC"/>
    <property type="match status" value="1"/>
</dbReference>
<evidence type="ECO:0000256" key="1">
    <source>
        <dbReference type="ARBA" id="ARBA00004141"/>
    </source>
</evidence>
<dbReference type="Pfam" id="PF00950">
    <property type="entry name" value="ABC-3"/>
    <property type="match status" value="1"/>
</dbReference>
<feature type="compositionally biased region" description="Basic and acidic residues" evidence="7">
    <location>
        <begin position="304"/>
        <end position="322"/>
    </location>
</feature>
<protein>
    <submittedName>
        <fullName evidence="9">Metal ABC transporter permease</fullName>
    </submittedName>
</protein>
<evidence type="ECO:0000256" key="7">
    <source>
        <dbReference type="SAM" id="MobiDB-lite"/>
    </source>
</evidence>
<keyword evidence="5 8" id="KW-0472">Membrane</keyword>
<evidence type="ECO:0000256" key="4">
    <source>
        <dbReference type="ARBA" id="ARBA00022989"/>
    </source>
</evidence>
<keyword evidence="6" id="KW-0813">Transport</keyword>
<feature type="region of interest" description="Disordered" evidence="7">
    <location>
        <begin position="304"/>
        <end position="360"/>
    </location>
</feature>
<dbReference type="PANTHER" id="PTHR30477">
    <property type="entry name" value="ABC-TRANSPORTER METAL-BINDING PROTEIN"/>
    <property type="match status" value="1"/>
</dbReference>
<keyword evidence="10" id="KW-1185">Reference proteome</keyword>
<dbReference type="InterPro" id="IPR037294">
    <property type="entry name" value="ABC_BtuC-like"/>
</dbReference>
<feature type="transmembrane region" description="Helical" evidence="8">
    <location>
        <begin position="12"/>
        <end position="31"/>
    </location>
</feature>
<keyword evidence="4 8" id="KW-1133">Transmembrane helix</keyword>
<feature type="region of interest" description="Disordered" evidence="7">
    <location>
        <begin position="279"/>
        <end position="298"/>
    </location>
</feature>
<proteinExistence type="inferred from homology"/>
<dbReference type="SUPFAM" id="SSF81345">
    <property type="entry name" value="ABC transporter involved in vitamin B12 uptake, BtuC"/>
    <property type="match status" value="1"/>
</dbReference>
<evidence type="ECO:0000256" key="3">
    <source>
        <dbReference type="ARBA" id="ARBA00022692"/>
    </source>
</evidence>
<gene>
    <name evidence="9" type="ORF">OO014_11510</name>
</gene>
<dbReference type="InterPro" id="IPR001626">
    <property type="entry name" value="ABC_TroCD"/>
</dbReference>
<dbReference type="CDD" id="cd06550">
    <property type="entry name" value="TM_ABC_iron-siderophores_like"/>
    <property type="match status" value="1"/>
</dbReference>
<feature type="transmembrane region" description="Helical" evidence="8">
    <location>
        <begin position="91"/>
        <end position="109"/>
    </location>
</feature>
<evidence type="ECO:0000313" key="9">
    <source>
        <dbReference type="EMBL" id="MDC5697889.1"/>
    </source>
</evidence>
<evidence type="ECO:0000256" key="6">
    <source>
        <dbReference type="RuleBase" id="RU003943"/>
    </source>
</evidence>
<dbReference type="PANTHER" id="PTHR30477:SF0">
    <property type="entry name" value="METAL TRANSPORT SYSTEM MEMBRANE PROTEIN TM_0125-RELATED"/>
    <property type="match status" value="1"/>
</dbReference>
<evidence type="ECO:0000256" key="5">
    <source>
        <dbReference type="ARBA" id="ARBA00023136"/>
    </source>
</evidence>
<feature type="transmembrane region" description="Helical" evidence="8">
    <location>
        <begin position="163"/>
        <end position="182"/>
    </location>
</feature>
<feature type="transmembrane region" description="Helical" evidence="8">
    <location>
        <begin position="62"/>
        <end position="79"/>
    </location>
</feature>
<name>A0ABT5GI09_9MICO</name>
<organism evidence="9 10">
    <name type="scientific">Intrasporangium calvum</name>
    <dbReference type="NCBI Taxonomy" id="53358"/>
    <lineage>
        <taxon>Bacteria</taxon>
        <taxon>Bacillati</taxon>
        <taxon>Actinomycetota</taxon>
        <taxon>Actinomycetes</taxon>
        <taxon>Micrococcales</taxon>
        <taxon>Intrasporangiaceae</taxon>
        <taxon>Intrasporangium</taxon>
    </lineage>
</organism>
<feature type="transmembrane region" description="Helical" evidence="8">
    <location>
        <begin position="133"/>
        <end position="151"/>
    </location>
</feature>
<reference evidence="9 10" key="1">
    <citation type="submission" date="2022-11" db="EMBL/GenBank/DDBJ databases">
        <title>Anaerobic phenanthrene biodegradation by a DNRA strain PheN6.</title>
        <authorList>
            <person name="Zhang Z."/>
        </authorList>
    </citation>
    <scope>NUCLEOTIDE SEQUENCE [LARGE SCALE GENOMIC DNA]</scope>
    <source>
        <strain evidence="9 10">PheN6</strain>
    </source>
</reference>
<sequence length="360" mass="37543">MSEILSIDFMQRALIAAVLVGAVAPMVGIFVVQRRMSLIGDGMGHVALAGVAIGVLMDQSPVLTALVAAVVAAVVIEVLRARGRTSGDQALAIIFYGGIAAGVVIISKAPDGTPANLMKYLFGSILTVREDDLVIFAVLAVIIAVTTWVLRPRLFTVANDEEYARAVGMPVLALNIVLAVLTATTVVIAMRIVGLLLISALMIVPNAAAQLVARSFSSGVRWAVALGLVSAVGGVVASYPLNTPSGGTIVLVAIGLFVVIAITTSITAYLRGARHDVAEGHDHEHGPSCGHPAVPHEDHVDYVHDGHLHAPHHGHYDEHGEVAPDDTTTTDPTTTDPTTTDPRTTDPTTTDPTTTEEVAP</sequence>
<dbReference type="RefSeq" id="WP_272462464.1">
    <property type="nucleotide sequence ID" value="NZ_JAPFQL010000046.1"/>
</dbReference>
<dbReference type="Proteomes" id="UP001150259">
    <property type="component" value="Unassembled WGS sequence"/>
</dbReference>
<keyword evidence="3 6" id="KW-0812">Transmembrane</keyword>
<comment type="caution">
    <text evidence="9">The sequence shown here is derived from an EMBL/GenBank/DDBJ whole genome shotgun (WGS) entry which is preliminary data.</text>
</comment>
<evidence type="ECO:0000256" key="8">
    <source>
        <dbReference type="SAM" id="Phobius"/>
    </source>
</evidence>
<feature type="compositionally biased region" description="Low complexity" evidence="7">
    <location>
        <begin position="325"/>
        <end position="360"/>
    </location>
</feature>
<feature type="transmembrane region" description="Helical" evidence="8">
    <location>
        <begin position="220"/>
        <end position="241"/>
    </location>
</feature>
<evidence type="ECO:0000313" key="10">
    <source>
        <dbReference type="Proteomes" id="UP001150259"/>
    </source>
</evidence>
<evidence type="ECO:0000256" key="2">
    <source>
        <dbReference type="ARBA" id="ARBA00008034"/>
    </source>
</evidence>
<dbReference type="EMBL" id="JAPFQL010000046">
    <property type="protein sequence ID" value="MDC5697889.1"/>
    <property type="molecule type" value="Genomic_DNA"/>
</dbReference>
<comment type="subcellular location">
    <subcellularLocation>
        <location evidence="6">Cell membrane</location>
        <topology evidence="6">Multi-pass membrane protein</topology>
    </subcellularLocation>
    <subcellularLocation>
        <location evidence="1">Membrane</location>
        <topology evidence="1">Multi-pass membrane protein</topology>
    </subcellularLocation>
</comment>